<reference evidence="13" key="1">
    <citation type="submission" date="2010-08" db="EMBL/GenBank/DDBJ databases">
        <authorList>
            <person name="Muzny D."/>
            <person name="Qin X."/>
            <person name="Buhay C."/>
            <person name="Dugan-Rocha S."/>
            <person name="Ding Y."/>
            <person name="Chen G."/>
            <person name="Hawes A."/>
            <person name="Holder M."/>
            <person name="Jhangiani S."/>
            <person name="Johnson A."/>
            <person name="Khan Z."/>
            <person name="Li Z."/>
            <person name="Liu W."/>
            <person name="Liu X."/>
            <person name="Perez L."/>
            <person name="Shen H."/>
            <person name="Wang Q."/>
            <person name="Watt J."/>
            <person name="Xi L."/>
            <person name="Xin Y."/>
            <person name="Zhou J."/>
            <person name="Deng J."/>
            <person name="Jiang H."/>
            <person name="Liu Y."/>
            <person name="Qu J."/>
            <person name="Song X.-Z."/>
            <person name="Zhang L."/>
            <person name="Villasana D."/>
            <person name="Johnson A."/>
            <person name="Liu J."/>
            <person name="Liyanage D."/>
            <person name="Lorensuhewa L."/>
            <person name="Robinson T."/>
            <person name="Song A."/>
            <person name="Song B.-B."/>
            <person name="Dinh H."/>
            <person name="Thornton R."/>
            <person name="Coyle M."/>
            <person name="Francisco L."/>
            <person name="Jackson L."/>
            <person name="Javaid M."/>
            <person name="Korchina V."/>
            <person name="Kovar C."/>
            <person name="Mata R."/>
            <person name="Mathew T."/>
            <person name="Ngo R."/>
            <person name="Nguyen L."/>
            <person name="Nguyen N."/>
            <person name="Okwuonu G."/>
            <person name="Ongeri F."/>
            <person name="Pham C."/>
            <person name="Simmons D."/>
            <person name="Wilczek-Boney K."/>
            <person name="Hale W."/>
            <person name="Jakkamsetti A."/>
            <person name="Pham P."/>
            <person name="Ruth R."/>
            <person name="San Lucas F."/>
            <person name="Warren J."/>
            <person name="Zhang J."/>
            <person name="Zhao Z."/>
            <person name="Zhou C."/>
            <person name="Zhu D."/>
            <person name="Lee S."/>
            <person name="Bess C."/>
            <person name="Blankenburg K."/>
            <person name="Forbes L."/>
            <person name="Fu Q."/>
            <person name="Gubbala S."/>
            <person name="Hirani K."/>
            <person name="Jayaseelan J.C."/>
            <person name="Lara F."/>
            <person name="Munidasa M."/>
            <person name="Palculict T."/>
            <person name="Patil S."/>
            <person name="Pu L.-L."/>
            <person name="Saada N."/>
            <person name="Tang L."/>
            <person name="Weissenberger G."/>
            <person name="Zhu Y."/>
            <person name="Hemphill L."/>
            <person name="Shang Y."/>
            <person name="Youmans B."/>
            <person name="Ayvaz T."/>
            <person name="Ross M."/>
            <person name="Santibanez J."/>
            <person name="Aqrawi P."/>
            <person name="Gross S."/>
            <person name="Joshi V."/>
            <person name="Fowler G."/>
            <person name="Nazareth L."/>
            <person name="Reid J."/>
            <person name="Worley K."/>
            <person name="Petrosino J."/>
            <person name="Highlander S."/>
            <person name="Gibbs R."/>
        </authorList>
    </citation>
    <scope>NUCLEOTIDE SEQUENCE [LARGE SCALE GENOMIC DNA]</scope>
    <source>
        <strain evidence="13">DSM 15272</strain>
    </source>
</reference>
<evidence type="ECO:0000256" key="4">
    <source>
        <dbReference type="ARBA" id="ARBA00022692"/>
    </source>
</evidence>
<keyword evidence="6" id="KW-0805">Transcription regulation</keyword>
<keyword evidence="8" id="KW-0804">Transcription</keyword>
<keyword evidence="4" id="KW-0812">Transmembrane</keyword>
<accession>E2S9R9</accession>
<evidence type="ECO:0000256" key="1">
    <source>
        <dbReference type="ARBA" id="ARBA00004167"/>
    </source>
</evidence>
<feature type="domain" description="Putative zinc-finger" evidence="12">
    <location>
        <begin position="4"/>
        <end position="35"/>
    </location>
</feature>
<dbReference type="EMBL" id="ACLF03000003">
    <property type="protein sequence ID" value="EFQ83993.1"/>
    <property type="molecule type" value="Genomic_DNA"/>
</dbReference>
<gene>
    <name evidence="13" type="ORF">HMPREF0063_10709</name>
</gene>
<dbReference type="HOGENOM" id="CLU_075802_1_0_11"/>
<organism evidence="13 14">
    <name type="scientific">Aeromicrobium marinum DSM 15272</name>
    <dbReference type="NCBI Taxonomy" id="585531"/>
    <lineage>
        <taxon>Bacteria</taxon>
        <taxon>Bacillati</taxon>
        <taxon>Actinomycetota</taxon>
        <taxon>Actinomycetes</taxon>
        <taxon>Propionibacteriales</taxon>
        <taxon>Nocardioidaceae</taxon>
        <taxon>Aeromicrobium</taxon>
    </lineage>
</organism>
<comment type="subcellular location">
    <subcellularLocation>
        <location evidence="2">Cell membrane</location>
    </subcellularLocation>
    <subcellularLocation>
        <location evidence="1">Membrane</location>
        <topology evidence="1">Single-pass membrane protein</topology>
    </subcellularLocation>
</comment>
<keyword evidence="14" id="KW-1185">Reference proteome</keyword>
<dbReference type="eggNOG" id="COG5343">
    <property type="taxonomic scope" value="Bacteria"/>
</dbReference>
<dbReference type="Gene3D" id="1.10.10.1320">
    <property type="entry name" value="Anti-sigma factor, zinc-finger domain"/>
    <property type="match status" value="1"/>
</dbReference>
<proteinExistence type="predicted"/>
<evidence type="ECO:0000256" key="10">
    <source>
        <dbReference type="ARBA" id="ARBA00030803"/>
    </source>
</evidence>
<comment type="caution">
    <text evidence="13">The sequence shown here is derived from an EMBL/GenBank/DDBJ whole genome shotgun (WGS) entry which is preliminary data.</text>
</comment>
<dbReference type="GO" id="GO:0005886">
    <property type="term" value="C:plasma membrane"/>
    <property type="evidence" value="ECO:0007669"/>
    <property type="project" value="UniProtKB-SubCell"/>
</dbReference>
<feature type="domain" description="Anti-sigma K factor RskA C-terminal" evidence="11">
    <location>
        <begin position="95"/>
        <end position="226"/>
    </location>
</feature>
<evidence type="ECO:0000256" key="9">
    <source>
        <dbReference type="ARBA" id="ARBA00029829"/>
    </source>
</evidence>
<keyword evidence="5" id="KW-1133">Transmembrane helix</keyword>
<dbReference type="PANTHER" id="PTHR37461:SF1">
    <property type="entry name" value="ANTI-SIGMA-K FACTOR RSKA"/>
    <property type="match status" value="1"/>
</dbReference>
<keyword evidence="7" id="KW-0472">Membrane</keyword>
<dbReference type="AlphaFoldDB" id="E2S9R9"/>
<sequence>MSADIHALLAPYALDALDADERARFESHLDGCPSCLDELGGFLETAVRLADSSPVSAPDALRERLLTQIAATPQERPTVVGLRSRRVPAFLPRLAVAAALLVAAGTGTAYVMEHEEVVEIRAEQSRYEQIMTAQDSAETVARLDDGTSVRMIHSTRADAALLVVKDLPTIEDGSYQLWALKGNTAVSQGVFDDSSVLLVEDIGDADRVAITVEPRGGSDRPTTAPIASMDV</sequence>
<keyword evidence="3" id="KW-1003">Cell membrane</keyword>
<evidence type="ECO:0000256" key="6">
    <source>
        <dbReference type="ARBA" id="ARBA00023015"/>
    </source>
</evidence>
<dbReference type="Proteomes" id="UP000003111">
    <property type="component" value="Unassembled WGS sequence"/>
</dbReference>
<dbReference type="InterPro" id="IPR051474">
    <property type="entry name" value="Anti-sigma-K/W_factor"/>
</dbReference>
<dbReference type="Pfam" id="PF13490">
    <property type="entry name" value="zf-HC2"/>
    <property type="match status" value="1"/>
</dbReference>
<evidence type="ECO:0000256" key="7">
    <source>
        <dbReference type="ARBA" id="ARBA00023136"/>
    </source>
</evidence>
<dbReference type="Pfam" id="PF10099">
    <property type="entry name" value="RskA_C"/>
    <property type="match status" value="1"/>
</dbReference>
<dbReference type="InterPro" id="IPR041916">
    <property type="entry name" value="Anti_sigma_zinc_sf"/>
</dbReference>
<evidence type="ECO:0000256" key="2">
    <source>
        <dbReference type="ARBA" id="ARBA00004236"/>
    </source>
</evidence>
<dbReference type="OrthoDB" id="153510at2"/>
<dbReference type="PANTHER" id="PTHR37461">
    <property type="entry name" value="ANTI-SIGMA-K FACTOR RSKA"/>
    <property type="match status" value="1"/>
</dbReference>
<evidence type="ECO:0000259" key="11">
    <source>
        <dbReference type="Pfam" id="PF10099"/>
    </source>
</evidence>
<name>E2S9R9_9ACTN</name>
<evidence type="ECO:0000256" key="5">
    <source>
        <dbReference type="ARBA" id="ARBA00022989"/>
    </source>
</evidence>
<evidence type="ECO:0000313" key="14">
    <source>
        <dbReference type="Proteomes" id="UP000003111"/>
    </source>
</evidence>
<dbReference type="STRING" id="585531.HMPREF0063_10709"/>
<dbReference type="GO" id="GO:0016989">
    <property type="term" value="F:sigma factor antagonist activity"/>
    <property type="evidence" value="ECO:0007669"/>
    <property type="project" value="TreeGrafter"/>
</dbReference>
<evidence type="ECO:0000313" key="13">
    <source>
        <dbReference type="EMBL" id="EFQ83993.1"/>
    </source>
</evidence>
<evidence type="ECO:0000259" key="12">
    <source>
        <dbReference type="Pfam" id="PF13490"/>
    </source>
</evidence>
<evidence type="ECO:0000256" key="8">
    <source>
        <dbReference type="ARBA" id="ARBA00023163"/>
    </source>
</evidence>
<dbReference type="RefSeq" id="WP_007077731.1">
    <property type="nucleotide sequence ID" value="NZ_CM001024.1"/>
</dbReference>
<dbReference type="GO" id="GO:0006417">
    <property type="term" value="P:regulation of translation"/>
    <property type="evidence" value="ECO:0007669"/>
    <property type="project" value="TreeGrafter"/>
</dbReference>
<dbReference type="InterPro" id="IPR018764">
    <property type="entry name" value="RskA_C"/>
</dbReference>
<dbReference type="InterPro" id="IPR027383">
    <property type="entry name" value="Znf_put"/>
</dbReference>
<protein>
    <recommendedName>
        <fullName evidence="10">Regulator of SigK</fullName>
    </recommendedName>
    <alternativeName>
        <fullName evidence="9">Sigma-K anti-sigma factor RskA</fullName>
    </alternativeName>
</protein>
<evidence type="ECO:0000256" key="3">
    <source>
        <dbReference type="ARBA" id="ARBA00022475"/>
    </source>
</evidence>